<protein>
    <submittedName>
        <fullName evidence="1">DUF6236 family protein</fullName>
    </submittedName>
</protein>
<reference evidence="2 3" key="1">
    <citation type="journal article" date="2023" name="Nat. Commun.">
        <title>Genomic dissection of endemic carbapenem resistance reveals metallo-beta-lactamase dissemination through clonal, plasmid and integron transfer.</title>
        <authorList>
            <person name="Macesic N."/>
            <person name="Hawkey J."/>
            <person name="Vezina B."/>
            <person name="Wisniewski J.A."/>
            <person name="Cottingham H."/>
            <person name="Blakeway L.V."/>
            <person name="Harshegyi T."/>
            <person name="Pragastis K."/>
            <person name="Badoordeen G.Z."/>
            <person name="Dennison A."/>
            <person name="Spelman D.W."/>
            <person name="Jenney A.W.J."/>
            <person name="Peleg A.Y."/>
        </authorList>
    </citation>
    <scope>NUCLEOTIDE SEQUENCE [LARGE SCALE GENOMIC DNA]</scope>
    <source>
        <strain evidence="2 3">CPO519</strain>
    </source>
</reference>
<sequence>MGEIIQFKKKRIPKGLIISGLGGVSNENGPVAKDLTHSDLMFYGLYWDNIVITQIPMFHFTNNVIEEFRSNGVIEFYTNAPPPQIHSSEMQRLALESLLACQSIRKQTTDSDWIIYNNVADGFNSIESDDLIEQHTIRIEIAKCLPYPSTYVPIDTLRKFREDYIDELDRLHLAKYRLFDKISSYENLERRDLAKSYELDEFQRAIRDYEFAFSSKFSYYSMKSLISDIKSNKFQLLEASLAAGDLLVSGLSLSGTYNLGKTFFNIFGSKQKIHEARKNSPEFQFIGSAINKGIILQKFDHSL</sequence>
<reference evidence="1" key="2">
    <citation type="submission" date="2023-01" db="EMBL/GenBank/DDBJ databases">
        <title>Genomic dissection of endemic carbapenem resistance: metallo-beta-lactamase gene dissemination through clonal, plasmid and integron transfer pathways.</title>
        <authorList>
            <person name="Macesic N."/>
        </authorList>
    </citation>
    <scope>NUCLEOTIDE SEQUENCE</scope>
    <source>
        <strain evidence="1">CPO519</strain>
    </source>
</reference>
<name>A0A5P3MI46_ACIBA</name>
<dbReference type="EMBL" id="JARTMM020000001">
    <property type="protein sequence ID" value="MEC5495683.1"/>
    <property type="molecule type" value="Genomic_DNA"/>
</dbReference>
<evidence type="ECO:0000313" key="3">
    <source>
        <dbReference type="Proteomes" id="UP001174156"/>
    </source>
</evidence>
<evidence type="ECO:0000313" key="1">
    <source>
        <dbReference type="EMBL" id="MDK4883668.1"/>
    </source>
</evidence>
<dbReference type="AlphaFoldDB" id="A0A5P3MI46"/>
<dbReference type="RefSeq" id="WP_000503872.1">
    <property type="nucleotide sequence ID" value="NZ_CAXOAB010000011.1"/>
</dbReference>
<organism evidence="1">
    <name type="scientific">Acinetobacter baumannii</name>
    <dbReference type="NCBI Taxonomy" id="470"/>
    <lineage>
        <taxon>Bacteria</taxon>
        <taxon>Pseudomonadati</taxon>
        <taxon>Pseudomonadota</taxon>
        <taxon>Gammaproteobacteria</taxon>
        <taxon>Moraxellales</taxon>
        <taxon>Moraxellaceae</taxon>
        <taxon>Acinetobacter</taxon>
        <taxon>Acinetobacter calcoaceticus/baumannii complex</taxon>
    </lineage>
</organism>
<evidence type="ECO:0000313" key="2">
    <source>
        <dbReference type="EMBL" id="MEC5495683.1"/>
    </source>
</evidence>
<proteinExistence type="predicted"/>
<gene>
    <name evidence="2" type="ORF">P9867_003750</name>
    <name evidence="1" type="ORF">P9867_19040</name>
</gene>
<dbReference type="EMBL" id="JARTMM010000120">
    <property type="protein sequence ID" value="MDK4883668.1"/>
    <property type="molecule type" value="Genomic_DNA"/>
</dbReference>
<accession>A0A5P3MI46</accession>
<dbReference type="Pfam" id="PF19749">
    <property type="entry name" value="DUF6236"/>
    <property type="match status" value="1"/>
</dbReference>
<dbReference type="Proteomes" id="UP001174156">
    <property type="component" value="Unassembled WGS sequence"/>
</dbReference>
<dbReference type="InterPro" id="IPR046203">
    <property type="entry name" value="DUF6236"/>
</dbReference>
<reference evidence="2" key="3">
    <citation type="submission" date="2024-01" db="EMBL/GenBank/DDBJ databases">
        <authorList>
            <person name="Macesic N."/>
        </authorList>
    </citation>
    <scope>NUCLEOTIDE SEQUENCE</scope>
    <source>
        <strain evidence="2">CPO519</strain>
    </source>
</reference>
<comment type="caution">
    <text evidence="1">The sequence shown here is derived from an EMBL/GenBank/DDBJ whole genome shotgun (WGS) entry which is preliminary data.</text>
</comment>